<evidence type="ECO:0000259" key="5">
    <source>
        <dbReference type="PROSITE" id="PS50977"/>
    </source>
</evidence>
<evidence type="ECO:0000256" key="1">
    <source>
        <dbReference type="ARBA" id="ARBA00023015"/>
    </source>
</evidence>
<evidence type="ECO:0000256" key="3">
    <source>
        <dbReference type="ARBA" id="ARBA00023163"/>
    </source>
</evidence>
<accession>A0A1L6J5J6</accession>
<dbReference type="EMBL" id="CP018820">
    <property type="protein sequence ID" value="APR51117.1"/>
    <property type="molecule type" value="Genomic_DNA"/>
</dbReference>
<reference evidence="7 9" key="3">
    <citation type="submission" date="2018-07" db="EMBL/GenBank/DDBJ databases">
        <title>Genomic and Epidemiologic Investigation of an Indolent Hospital Outbreak.</title>
        <authorList>
            <person name="Johnson R.C."/>
            <person name="Deming C."/>
            <person name="Conlan S."/>
            <person name="Zellmer C.J."/>
            <person name="Michelin A.V."/>
            <person name="Lee-Lin S."/>
            <person name="Thomas P.J."/>
            <person name="Park M."/>
            <person name="Weingarten R.A."/>
            <person name="Less J."/>
            <person name="Dekker J.P."/>
            <person name="Frank K.M."/>
            <person name="Musser K.A."/>
            <person name="Mcquiston J.R."/>
            <person name="Henderson D.K."/>
            <person name="Lau A.F."/>
            <person name="Palmore T.N."/>
            <person name="Segre J.A."/>
        </authorList>
    </citation>
    <scope>NUCLEOTIDE SEQUENCE [LARGE SCALE GENOMIC DNA]</scope>
    <source>
        <strain evidence="7 9">SK-NIH.Env10_0317</strain>
    </source>
</reference>
<dbReference type="PANTHER" id="PTHR30055">
    <property type="entry name" value="HTH-TYPE TRANSCRIPTIONAL REGULATOR RUTR"/>
    <property type="match status" value="1"/>
</dbReference>
<dbReference type="InterPro" id="IPR050109">
    <property type="entry name" value="HTH-type_TetR-like_transc_reg"/>
</dbReference>
<dbReference type="InterPro" id="IPR001647">
    <property type="entry name" value="HTH_TetR"/>
</dbReference>
<dbReference type="KEGG" id="skr:BRX40_00530"/>
<dbReference type="EMBL" id="QQWO01000015">
    <property type="protein sequence ID" value="RSV00704.1"/>
    <property type="molecule type" value="Genomic_DNA"/>
</dbReference>
<dbReference type="RefSeq" id="WP_075150304.1">
    <property type="nucleotide sequence ID" value="NZ_JAQQGM010000003.1"/>
</dbReference>
<dbReference type="InterPro" id="IPR009057">
    <property type="entry name" value="Homeodomain-like_sf"/>
</dbReference>
<organism evidence="6 8">
    <name type="scientific">Sphingomonas koreensis</name>
    <dbReference type="NCBI Taxonomy" id="93064"/>
    <lineage>
        <taxon>Bacteria</taxon>
        <taxon>Pseudomonadati</taxon>
        <taxon>Pseudomonadota</taxon>
        <taxon>Alphaproteobacteria</taxon>
        <taxon>Sphingomonadales</taxon>
        <taxon>Sphingomonadaceae</taxon>
        <taxon>Sphingomonas</taxon>
    </lineage>
</organism>
<dbReference type="Gene3D" id="1.10.10.60">
    <property type="entry name" value="Homeodomain-like"/>
    <property type="match status" value="1"/>
</dbReference>
<dbReference type="Pfam" id="PF00440">
    <property type="entry name" value="TetR_N"/>
    <property type="match status" value="1"/>
</dbReference>
<name>A0A1L6J5J6_9SPHN</name>
<dbReference type="SUPFAM" id="SSF46689">
    <property type="entry name" value="Homeodomain-like"/>
    <property type="match status" value="1"/>
</dbReference>
<evidence type="ECO:0000313" key="9">
    <source>
        <dbReference type="Proteomes" id="UP000286681"/>
    </source>
</evidence>
<keyword evidence="8" id="KW-1185">Reference proteome</keyword>
<dbReference type="Proteomes" id="UP000286681">
    <property type="component" value="Unassembled WGS sequence"/>
</dbReference>
<keyword evidence="2 4" id="KW-0238">DNA-binding</keyword>
<dbReference type="Gene3D" id="1.10.357.10">
    <property type="entry name" value="Tetracycline Repressor, domain 2"/>
    <property type="match status" value="1"/>
</dbReference>
<evidence type="ECO:0000256" key="4">
    <source>
        <dbReference type="PROSITE-ProRule" id="PRU00335"/>
    </source>
</evidence>
<dbReference type="AlphaFoldDB" id="A0A1L6J5J6"/>
<dbReference type="GO" id="GO:0003700">
    <property type="term" value="F:DNA-binding transcription factor activity"/>
    <property type="evidence" value="ECO:0007669"/>
    <property type="project" value="TreeGrafter"/>
</dbReference>
<feature type="DNA-binding region" description="H-T-H motif" evidence="4">
    <location>
        <begin position="52"/>
        <end position="71"/>
    </location>
</feature>
<sequence>MLDRERLAAFHSGMDETNKHGQSIGRKGAESRRRLLDAARQLIAVEPAHKLTASAIARAATLASQTFYLYFKDIDEILLALSHEAGADMDEVQEALGRDWTSATPAEHATRFIDAFSAYWDRHRAILTVRNYLSDSAHPAFLAVRQEAAMPLIHAIAERILAAHPDDVDPKSALARSVIIYSAIERMAARPATMRQNPAIVAPDDLKQAEIDILTLLFTPTVKGSPADRALASIRHQA</sequence>
<dbReference type="PANTHER" id="PTHR30055:SF234">
    <property type="entry name" value="HTH-TYPE TRANSCRIPTIONAL REGULATOR BETI"/>
    <property type="match status" value="1"/>
</dbReference>
<dbReference type="STRING" id="93064.BRX40_00530"/>
<evidence type="ECO:0000313" key="8">
    <source>
        <dbReference type="Proteomes" id="UP000185161"/>
    </source>
</evidence>
<reference evidence="6" key="1">
    <citation type="submission" date="2016-12" db="EMBL/GenBank/DDBJ databases">
        <title>Whole genome sequencing of Sphingomonas koreensis.</title>
        <authorList>
            <person name="Conlan S."/>
            <person name="Thomas P.J."/>
            <person name="Mullikin J."/>
            <person name="Palmore T.N."/>
            <person name="Frank K.M."/>
            <person name="Segre J.A."/>
        </authorList>
    </citation>
    <scope>NUCLEOTIDE SEQUENCE</scope>
    <source>
        <strain evidence="6">ABOJV</strain>
    </source>
</reference>
<gene>
    <name evidence="6" type="ORF">BRX40_00530</name>
    <name evidence="7" type="ORF">CA257_16640</name>
</gene>
<dbReference type="OrthoDB" id="7499254at2"/>
<evidence type="ECO:0000256" key="2">
    <source>
        <dbReference type="ARBA" id="ARBA00023125"/>
    </source>
</evidence>
<dbReference type="GO" id="GO:0000976">
    <property type="term" value="F:transcription cis-regulatory region binding"/>
    <property type="evidence" value="ECO:0007669"/>
    <property type="project" value="TreeGrafter"/>
</dbReference>
<dbReference type="PROSITE" id="PS50977">
    <property type="entry name" value="HTH_TETR_2"/>
    <property type="match status" value="1"/>
</dbReference>
<protein>
    <submittedName>
        <fullName evidence="7">TetR/AcrR family transcriptional regulator</fullName>
    </submittedName>
</protein>
<proteinExistence type="predicted"/>
<feature type="domain" description="HTH tetR-type" evidence="5">
    <location>
        <begin position="29"/>
        <end position="89"/>
    </location>
</feature>
<dbReference type="Proteomes" id="UP000185161">
    <property type="component" value="Chromosome"/>
</dbReference>
<reference evidence="8" key="2">
    <citation type="submission" date="2016-12" db="EMBL/GenBank/DDBJ databases">
        <title>Whole genome sequencing of Sphingomonas sp. ABOJV.</title>
        <authorList>
            <person name="Conlan S."/>
            <person name="Thomas P.J."/>
            <person name="Mullikin J."/>
            <person name="Palmore T.N."/>
            <person name="Frank K.M."/>
            <person name="Segre J.A."/>
        </authorList>
    </citation>
    <scope>NUCLEOTIDE SEQUENCE [LARGE SCALE GENOMIC DNA]</scope>
    <source>
        <strain evidence="8">ABOJV</strain>
    </source>
</reference>
<evidence type="ECO:0000313" key="7">
    <source>
        <dbReference type="EMBL" id="RSV00704.1"/>
    </source>
</evidence>
<keyword evidence="3" id="KW-0804">Transcription</keyword>
<keyword evidence="1" id="KW-0805">Transcription regulation</keyword>
<evidence type="ECO:0000313" key="6">
    <source>
        <dbReference type="EMBL" id="APR51117.1"/>
    </source>
</evidence>